<evidence type="ECO:0000256" key="1">
    <source>
        <dbReference type="SAM" id="MobiDB-lite"/>
    </source>
</evidence>
<protein>
    <submittedName>
        <fullName evidence="2">Uncharacterized protein</fullName>
    </submittedName>
</protein>
<gene>
    <name evidence="2" type="ORF">D9757_001948</name>
</gene>
<evidence type="ECO:0000313" key="3">
    <source>
        <dbReference type="Proteomes" id="UP000518752"/>
    </source>
</evidence>
<sequence length="119" mass="12941">MSNDDPRDSSLETKFTFPTSRRPDSLSTSGMFFSGLIMVTRNRYLAWPGVLFAINATINQHALRAKEGSSGPLGNLALSVMALIASVANDEPFASFSYKFNFLASDSVQEPAVFKALNV</sequence>
<feature type="region of interest" description="Disordered" evidence="1">
    <location>
        <begin position="1"/>
        <end position="28"/>
    </location>
</feature>
<dbReference type="AlphaFoldDB" id="A0A8H5HXW3"/>
<dbReference type="EMBL" id="JAACJN010000010">
    <property type="protein sequence ID" value="KAF5391472.1"/>
    <property type="molecule type" value="Genomic_DNA"/>
</dbReference>
<organism evidence="2 3">
    <name type="scientific">Collybiopsis confluens</name>
    <dbReference type="NCBI Taxonomy" id="2823264"/>
    <lineage>
        <taxon>Eukaryota</taxon>
        <taxon>Fungi</taxon>
        <taxon>Dikarya</taxon>
        <taxon>Basidiomycota</taxon>
        <taxon>Agaricomycotina</taxon>
        <taxon>Agaricomycetes</taxon>
        <taxon>Agaricomycetidae</taxon>
        <taxon>Agaricales</taxon>
        <taxon>Marasmiineae</taxon>
        <taxon>Omphalotaceae</taxon>
        <taxon>Collybiopsis</taxon>
    </lineage>
</organism>
<accession>A0A8H5HXW3</accession>
<proteinExistence type="predicted"/>
<name>A0A8H5HXW3_9AGAR</name>
<keyword evidence="3" id="KW-1185">Reference proteome</keyword>
<reference evidence="2 3" key="1">
    <citation type="journal article" date="2020" name="ISME J.">
        <title>Uncovering the hidden diversity of litter-decomposition mechanisms in mushroom-forming fungi.</title>
        <authorList>
            <person name="Floudas D."/>
            <person name="Bentzer J."/>
            <person name="Ahren D."/>
            <person name="Johansson T."/>
            <person name="Persson P."/>
            <person name="Tunlid A."/>
        </authorList>
    </citation>
    <scope>NUCLEOTIDE SEQUENCE [LARGE SCALE GENOMIC DNA]</scope>
    <source>
        <strain evidence="2 3">CBS 406.79</strain>
    </source>
</reference>
<dbReference type="OrthoDB" id="284718at2759"/>
<feature type="compositionally biased region" description="Basic and acidic residues" evidence="1">
    <location>
        <begin position="1"/>
        <end position="11"/>
    </location>
</feature>
<evidence type="ECO:0000313" key="2">
    <source>
        <dbReference type="EMBL" id="KAF5391472.1"/>
    </source>
</evidence>
<comment type="caution">
    <text evidence="2">The sequence shown here is derived from an EMBL/GenBank/DDBJ whole genome shotgun (WGS) entry which is preliminary data.</text>
</comment>
<dbReference type="Proteomes" id="UP000518752">
    <property type="component" value="Unassembled WGS sequence"/>
</dbReference>
<feature type="compositionally biased region" description="Polar residues" evidence="1">
    <location>
        <begin position="12"/>
        <end position="28"/>
    </location>
</feature>